<dbReference type="OrthoDB" id="10264062at2759"/>
<organism evidence="3 4">
    <name type="scientific">Smittium culicis</name>
    <dbReference type="NCBI Taxonomy" id="133412"/>
    <lineage>
        <taxon>Eukaryota</taxon>
        <taxon>Fungi</taxon>
        <taxon>Fungi incertae sedis</taxon>
        <taxon>Zoopagomycota</taxon>
        <taxon>Kickxellomycotina</taxon>
        <taxon>Harpellomycetes</taxon>
        <taxon>Harpellales</taxon>
        <taxon>Legeriomycetaceae</taxon>
        <taxon>Smittium</taxon>
    </lineage>
</organism>
<dbReference type="SUPFAM" id="SSF47923">
    <property type="entry name" value="Ypt/Rab-GAP domain of gyp1p"/>
    <property type="match status" value="2"/>
</dbReference>
<dbReference type="GO" id="GO:0005096">
    <property type="term" value="F:GTPase activator activity"/>
    <property type="evidence" value="ECO:0007669"/>
    <property type="project" value="UniProtKB-KW"/>
</dbReference>
<sequence length="765" mass="87308">MGGGNLAEKASTIPDSEHTKQVCVSWVPEILISETDRKIYASAELYPKRSYSKDVESKEFLVKDLHFEKHTSDLGVYSFCVSINEIVGFLISWPTYTKKYGSLILNLLNGASLGPLWFHDEESVSRLFGVSSEWGGASFLKNVDKHCFLIRSKDNSNFFEISSKPENNPYLLDSDPEKFDERVSFSKNKNSPLHNDNNVSLFTNASLNTRNHNDLKWNVLEKFSLITKALRGVTSSVLDHPAGKQISPYLPSSVKEFASYDPSHSNSSNGLNDPDSDYESARVYLAQWASQHILRQQQELDDLELSGMNNAQNIDNYGLHSLLLDDFSNEVTDLGDFDLIDNRGSSKIPVPLRTKAPLSPQKWTNYFYKNGVLNPDGKLECDKSEILKDIFSGGIDEDLRPVVWKFLLGIYPWDSTESERKIIDKINADTYYTSKSEWLKNKDLVESLDFLEQKTRIEKDVLRTDRELPTFATDDMTGSDEQNIGANGLPGSNASLEHLKDILLTYHFTDLQEDDEGQKLGYVQGMSDLLSPLYVVMQDEASSYKCFVNFMKRMRRNFFRNQSGMTEQLSTLTDLIKIFNYPLYKHLDSAHSSNLFCCYRWLLIWFKREFQFDDILKLWEVLWTDYLTPDFFLLVAFGILQRHSDVIMDHLLRFDEVLKYINGLSGGISLNVALKDAEILFYVLRHRLDLIDSKGTLTENDLDHPSQIDLILPKPSSAGNLDSNASVGILVDLDDDKPIANEHLSQKNDCKNPNIPERIRSVFYP</sequence>
<proteinExistence type="predicted"/>
<comment type="caution">
    <text evidence="3">The sequence shown here is derived from an EMBL/GenBank/DDBJ whole genome shotgun (WGS) entry which is preliminary data.</text>
</comment>
<protein>
    <submittedName>
        <fullName evidence="3">GTPase-activating protein gyp7</fullName>
    </submittedName>
</protein>
<evidence type="ECO:0000313" key="3">
    <source>
        <dbReference type="EMBL" id="OMJ24836.1"/>
    </source>
</evidence>
<accession>A0A1R1YDS0</accession>
<reference evidence="4" key="1">
    <citation type="submission" date="2017-01" db="EMBL/GenBank/DDBJ databases">
        <authorList>
            <person name="Wang Y."/>
            <person name="White M."/>
            <person name="Kvist S."/>
            <person name="Moncalvo J.-M."/>
        </authorList>
    </citation>
    <scope>NUCLEOTIDE SEQUENCE [LARGE SCALE GENOMIC DNA]</scope>
    <source>
        <strain evidence="4">ID-206-W2</strain>
    </source>
</reference>
<dbReference type="Gene3D" id="1.10.8.270">
    <property type="entry name" value="putative rabgap domain of human tbc1 domain family member 14 like domains"/>
    <property type="match status" value="1"/>
</dbReference>
<keyword evidence="1" id="KW-0343">GTPase activation</keyword>
<dbReference type="Gene3D" id="1.10.472.80">
    <property type="entry name" value="Ypt/Rab-GAP domain of gyp1p, domain 3"/>
    <property type="match status" value="1"/>
</dbReference>
<evidence type="ECO:0000313" key="4">
    <source>
        <dbReference type="Proteomes" id="UP000187429"/>
    </source>
</evidence>
<feature type="domain" description="Rab-GAP TBC" evidence="2">
    <location>
        <begin position="394"/>
        <end position="626"/>
    </location>
</feature>
<dbReference type="InterPro" id="IPR035969">
    <property type="entry name" value="Rab-GAP_TBC_sf"/>
</dbReference>
<dbReference type="PROSITE" id="PS50086">
    <property type="entry name" value="TBC_RABGAP"/>
    <property type="match status" value="1"/>
</dbReference>
<dbReference type="Proteomes" id="UP000187429">
    <property type="component" value="Unassembled WGS sequence"/>
</dbReference>
<dbReference type="AlphaFoldDB" id="A0A1R1YDS0"/>
<dbReference type="PANTHER" id="PTHR22957:SF502">
    <property type="entry name" value="SMALL G PROTEIN SIGNALING MODULATOR 2-RELATED"/>
    <property type="match status" value="1"/>
</dbReference>
<keyword evidence="4" id="KW-1185">Reference proteome</keyword>
<evidence type="ECO:0000256" key="1">
    <source>
        <dbReference type="ARBA" id="ARBA00022468"/>
    </source>
</evidence>
<dbReference type="Pfam" id="PF00566">
    <property type="entry name" value="RabGAP-TBC"/>
    <property type="match status" value="1"/>
</dbReference>
<dbReference type="PANTHER" id="PTHR22957">
    <property type="entry name" value="TBC1 DOMAIN FAMILY MEMBER GTPASE-ACTIVATING PROTEIN"/>
    <property type="match status" value="1"/>
</dbReference>
<name>A0A1R1YDS0_9FUNG</name>
<evidence type="ECO:0000259" key="2">
    <source>
        <dbReference type="PROSITE" id="PS50086"/>
    </source>
</evidence>
<dbReference type="InterPro" id="IPR000195">
    <property type="entry name" value="Rab-GAP-TBC_dom"/>
</dbReference>
<dbReference type="SMART" id="SM00164">
    <property type="entry name" value="TBC"/>
    <property type="match status" value="1"/>
</dbReference>
<dbReference type="EMBL" id="LSSM01001746">
    <property type="protein sequence ID" value="OMJ24836.1"/>
    <property type="molecule type" value="Genomic_DNA"/>
</dbReference>
<gene>
    <name evidence="3" type="ORF">AYI69_g4501</name>
</gene>